<dbReference type="Proteomes" id="UP000194360">
    <property type="component" value="Unassembled WGS sequence"/>
</dbReference>
<proteinExistence type="predicted"/>
<dbReference type="NCBIfam" id="TIGR01509">
    <property type="entry name" value="HAD-SF-IA-v3"/>
    <property type="match status" value="1"/>
</dbReference>
<dbReference type="Gene3D" id="3.40.50.1000">
    <property type="entry name" value="HAD superfamily/HAD-like"/>
    <property type="match status" value="1"/>
</dbReference>
<keyword evidence="2" id="KW-1185">Reference proteome</keyword>
<sequence length="144" mass="14124">MHPTDGTVAGVPEPRTLSGLIVDYGGVLDDLDGGPRLLDYVRRAADGGIRTALFSGAHAVPDDCAAAFGTVLLGAVRGARKPDPEAFAAAAAAIGLAPADCVVVDDIGACVRGAAAAGAVGVQHVSADATLAELEILLGVTAGP</sequence>
<name>A0A1Y2MZD9_PSEAH</name>
<reference evidence="1 2" key="1">
    <citation type="submission" date="2016-09" db="EMBL/GenBank/DDBJ databases">
        <title>Pseudonocardia autotrophica DSM535, a candidate organism with high potential of specific P450 cytochromes.</title>
        <authorList>
            <person name="Grumaz C."/>
            <person name="Vainshtein Y."/>
            <person name="Kirstahler P."/>
            <person name="Sohn K."/>
        </authorList>
    </citation>
    <scope>NUCLEOTIDE SEQUENCE [LARGE SCALE GENOMIC DNA]</scope>
    <source>
        <strain evidence="1 2">DSM 535</strain>
    </source>
</reference>
<evidence type="ECO:0000313" key="2">
    <source>
        <dbReference type="Proteomes" id="UP000194360"/>
    </source>
</evidence>
<evidence type="ECO:0000313" key="1">
    <source>
        <dbReference type="EMBL" id="OSY40540.1"/>
    </source>
</evidence>
<dbReference type="AlphaFoldDB" id="A0A1Y2MZD9"/>
<dbReference type="InterPro" id="IPR023214">
    <property type="entry name" value="HAD_sf"/>
</dbReference>
<dbReference type="InterPro" id="IPR006439">
    <property type="entry name" value="HAD-SF_hydro_IA"/>
</dbReference>
<dbReference type="SUPFAM" id="SSF56784">
    <property type="entry name" value="HAD-like"/>
    <property type="match status" value="1"/>
</dbReference>
<protein>
    <submittedName>
        <fullName evidence="1">Putative phosphatase</fullName>
    </submittedName>
</protein>
<dbReference type="InterPro" id="IPR036412">
    <property type="entry name" value="HAD-like_sf"/>
</dbReference>
<dbReference type="EMBL" id="MIGB01000012">
    <property type="protein sequence ID" value="OSY40540.1"/>
    <property type="molecule type" value="Genomic_DNA"/>
</dbReference>
<gene>
    <name evidence="1" type="ORF">BG845_02615</name>
</gene>
<dbReference type="STRING" id="2074.BG845_02615"/>
<dbReference type="Pfam" id="PF00702">
    <property type="entry name" value="Hydrolase"/>
    <property type="match status" value="1"/>
</dbReference>
<organism evidence="1 2">
    <name type="scientific">Pseudonocardia autotrophica</name>
    <name type="common">Amycolata autotrophica</name>
    <name type="synonym">Nocardia autotrophica</name>
    <dbReference type="NCBI Taxonomy" id="2074"/>
    <lineage>
        <taxon>Bacteria</taxon>
        <taxon>Bacillati</taxon>
        <taxon>Actinomycetota</taxon>
        <taxon>Actinomycetes</taxon>
        <taxon>Pseudonocardiales</taxon>
        <taxon>Pseudonocardiaceae</taxon>
        <taxon>Pseudonocardia</taxon>
    </lineage>
</organism>
<comment type="caution">
    <text evidence="1">The sequence shown here is derived from an EMBL/GenBank/DDBJ whole genome shotgun (WGS) entry which is preliminary data.</text>
</comment>
<accession>A0A1Y2MZD9</accession>